<feature type="compositionally biased region" description="Low complexity" evidence="1">
    <location>
        <begin position="33"/>
        <end position="45"/>
    </location>
</feature>
<protein>
    <submittedName>
        <fullName evidence="2">Uncharacterized protein</fullName>
    </submittedName>
</protein>
<sequence length="245" mass="24787">MPGGGGGVKRSAAISVGSADNGGRFRGRGSSGGAAVAVAGTRGVTETNVQRRSMVHGTSGDQGTGTVDGAATKSLSGGKNSKGSTEPCTGQHSQKAVQNSAGCAPIDTVGGCTSGGVAQSSSKRPRSAGTPGTHDTVQRVKQPRIGDGGGATRGTAPHVCGAEIGGALRPHSTNSFCEVDGCTGTVENTSNTMNTMNTRNSEMEKMEQGWTWIEMESGGGGLSKEESELRDSSFRDTILQDVEHE</sequence>
<dbReference type="EMBL" id="GDHC01020946">
    <property type="protein sequence ID" value="JAP97682.1"/>
    <property type="molecule type" value="Transcribed_RNA"/>
</dbReference>
<feature type="compositionally biased region" description="Low complexity" evidence="1">
    <location>
        <begin position="73"/>
        <end position="84"/>
    </location>
</feature>
<accession>A0A146KMA0</accession>
<proteinExistence type="predicted"/>
<name>A0A146KMA0_LYGHE</name>
<feature type="region of interest" description="Disordered" evidence="1">
    <location>
        <begin position="114"/>
        <end position="154"/>
    </location>
</feature>
<gene>
    <name evidence="2" type="ORF">g.35369</name>
</gene>
<organism evidence="2">
    <name type="scientific">Lygus hesperus</name>
    <name type="common">Western plant bug</name>
    <dbReference type="NCBI Taxonomy" id="30085"/>
    <lineage>
        <taxon>Eukaryota</taxon>
        <taxon>Metazoa</taxon>
        <taxon>Ecdysozoa</taxon>
        <taxon>Arthropoda</taxon>
        <taxon>Hexapoda</taxon>
        <taxon>Insecta</taxon>
        <taxon>Pterygota</taxon>
        <taxon>Neoptera</taxon>
        <taxon>Paraneoptera</taxon>
        <taxon>Hemiptera</taxon>
        <taxon>Heteroptera</taxon>
        <taxon>Panheteroptera</taxon>
        <taxon>Cimicomorpha</taxon>
        <taxon>Miridae</taxon>
        <taxon>Mirini</taxon>
        <taxon>Lygus</taxon>
    </lineage>
</organism>
<feature type="compositionally biased region" description="Basic and acidic residues" evidence="1">
    <location>
        <begin position="223"/>
        <end position="234"/>
    </location>
</feature>
<evidence type="ECO:0000256" key="1">
    <source>
        <dbReference type="SAM" id="MobiDB-lite"/>
    </source>
</evidence>
<feature type="region of interest" description="Disordered" evidence="1">
    <location>
        <begin position="17"/>
        <end position="93"/>
    </location>
</feature>
<feature type="region of interest" description="Disordered" evidence="1">
    <location>
        <begin position="215"/>
        <end position="245"/>
    </location>
</feature>
<dbReference type="AlphaFoldDB" id="A0A146KMA0"/>
<reference evidence="2" key="1">
    <citation type="journal article" date="2016" name="Gigascience">
        <title>De novo construction of an expanded transcriptome assembly for the western tarnished plant bug, Lygus hesperus.</title>
        <authorList>
            <person name="Tassone E.E."/>
            <person name="Geib S.M."/>
            <person name="Hall B."/>
            <person name="Fabrick J.A."/>
            <person name="Brent C.S."/>
            <person name="Hull J.J."/>
        </authorList>
    </citation>
    <scope>NUCLEOTIDE SEQUENCE</scope>
</reference>
<evidence type="ECO:0000313" key="2">
    <source>
        <dbReference type="EMBL" id="JAP97682.1"/>
    </source>
</evidence>